<evidence type="ECO:0000313" key="13">
    <source>
        <dbReference type="Proteomes" id="UP000186817"/>
    </source>
</evidence>
<keyword evidence="10" id="KW-0966">Cell projection</keyword>
<evidence type="ECO:0000313" key="12">
    <source>
        <dbReference type="EMBL" id="OLP81752.1"/>
    </source>
</evidence>
<keyword evidence="13" id="KW-1185">Reference proteome</keyword>
<comment type="function">
    <text evidence="11">Transmembrane component of the tectonic-like complex, a complex localized at the transition zone of primary cilia and acting as a barrier that prevents diffusion of transmembrane proteins between the cilia and plasma membranes. Required for ciliogenesis and sonic hedgehog/SHH signaling.</text>
</comment>
<dbReference type="GO" id="GO:0060271">
    <property type="term" value="P:cilium assembly"/>
    <property type="evidence" value="ECO:0007669"/>
    <property type="project" value="TreeGrafter"/>
</dbReference>
<evidence type="ECO:0000256" key="6">
    <source>
        <dbReference type="ARBA" id="ARBA00022989"/>
    </source>
</evidence>
<name>A0A1Q9CFQ2_SYMMI</name>
<evidence type="ECO:0000256" key="7">
    <source>
        <dbReference type="ARBA" id="ARBA00023069"/>
    </source>
</evidence>
<comment type="subcellular location">
    <subcellularLocation>
        <location evidence="1">Cell projection</location>
        <location evidence="1">Cilium membrane</location>
        <topology evidence="1">Multi-pass membrane protein</topology>
    </subcellularLocation>
</comment>
<comment type="caution">
    <text evidence="12">The sequence shown here is derived from an EMBL/GenBank/DDBJ whole genome shotgun (WGS) entry which is preliminary data.</text>
</comment>
<sequence>MTLWPFQHVVCHSIAYDRLFVAPRCSTAYCLWVLAVIALVVVPLFATFAADNVWVKESFYRVQPVVTFANELYVLIGGDTTETMVGWSTQPQLQVLLPKQVKVPTVRSSTEDTNRDGIADTLQLSLDFPSEGKTYRSVLLLAVYDVQIQGKVAEQLSSLVALDISSPYGSSGLWVHGQLSFRQKLPLYQSPEARQVYAGSPLDVNWRSNWIPDKQPLSLEELLSRYAQSSVFIPMLP</sequence>
<keyword evidence="9" id="KW-0325">Glycoprotein</keyword>
<proteinExistence type="inferred from homology"/>
<keyword evidence="7" id="KW-0969">Cilium</keyword>
<evidence type="ECO:0000256" key="9">
    <source>
        <dbReference type="ARBA" id="ARBA00023180"/>
    </source>
</evidence>
<gene>
    <name evidence="12" type="primary">tmem231</name>
    <name evidence="12" type="ORF">AK812_SmicGene37677</name>
</gene>
<dbReference type="EMBL" id="LSRX01001253">
    <property type="protein sequence ID" value="OLP81752.1"/>
    <property type="molecule type" value="Genomic_DNA"/>
</dbReference>
<reference evidence="12 13" key="1">
    <citation type="submission" date="2016-02" db="EMBL/GenBank/DDBJ databases">
        <title>Genome analysis of coral dinoflagellate symbionts highlights evolutionary adaptations to a symbiotic lifestyle.</title>
        <authorList>
            <person name="Aranda M."/>
            <person name="Li Y."/>
            <person name="Liew Y.J."/>
            <person name="Baumgarten S."/>
            <person name="Simakov O."/>
            <person name="Wilson M."/>
            <person name="Piel J."/>
            <person name="Ashoor H."/>
            <person name="Bougouffa S."/>
            <person name="Bajic V.B."/>
            <person name="Ryu T."/>
            <person name="Ravasi T."/>
            <person name="Bayer T."/>
            <person name="Micklem G."/>
            <person name="Kim H."/>
            <person name="Bhak J."/>
            <person name="Lajeunesse T.C."/>
            <person name="Voolstra C.R."/>
        </authorList>
    </citation>
    <scope>NUCLEOTIDE SEQUENCE [LARGE SCALE GENOMIC DNA]</scope>
    <source>
        <strain evidence="12 13">CCMP2467</strain>
    </source>
</reference>
<evidence type="ECO:0000256" key="1">
    <source>
        <dbReference type="ARBA" id="ARBA00004272"/>
    </source>
</evidence>
<organism evidence="12 13">
    <name type="scientific">Symbiodinium microadriaticum</name>
    <name type="common">Dinoflagellate</name>
    <name type="synonym">Zooxanthella microadriatica</name>
    <dbReference type="NCBI Taxonomy" id="2951"/>
    <lineage>
        <taxon>Eukaryota</taxon>
        <taxon>Sar</taxon>
        <taxon>Alveolata</taxon>
        <taxon>Dinophyceae</taxon>
        <taxon>Suessiales</taxon>
        <taxon>Symbiodiniaceae</taxon>
        <taxon>Symbiodinium</taxon>
    </lineage>
</organism>
<dbReference type="GO" id="GO:0035869">
    <property type="term" value="C:ciliary transition zone"/>
    <property type="evidence" value="ECO:0007669"/>
    <property type="project" value="TreeGrafter"/>
</dbReference>
<evidence type="ECO:0000256" key="2">
    <source>
        <dbReference type="ARBA" id="ARBA00009082"/>
    </source>
</evidence>
<comment type="similarity">
    <text evidence="2">Belongs to the TMEM231 family.</text>
</comment>
<dbReference type="Proteomes" id="UP000186817">
    <property type="component" value="Unassembled WGS sequence"/>
</dbReference>
<accession>A0A1Q9CFQ2</accession>
<dbReference type="PANTHER" id="PTHR14605">
    <property type="entry name" value="CHST5 PROTEIN"/>
    <property type="match status" value="1"/>
</dbReference>
<dbReference type="PANTHER" id="PTHR14605:SF1">
    <property type="entry name" value="TRANSMEMBRANE PROTEIN 231"/>
    <property type="match status" value="1"/>
</dbReference>
<evidence type="ECO:0000256" key="8">
    <source>
        <dbReference type="ARBA" id="ARBA00023136"/>
    </source>
</evidence>
<dbReference type="GO" id="GO:0060170">
    <property type="term" value="C:ciliary membrane"/>
    <property type="evidence" value="ECO:0007669"/>
    <property type="project" value="UniProtKB-SubCell"/>
</dbReference>
<dbReference type="Pfam" id="PF10149">
    <property type="entry name" value="TM231"/>
    <property type="match status" value="1"/>
</dbReference>
<protein>
    <recommendedName>
        <fullName evidence="3">Transmembrane protein 231</fullName>
    </recommendedName>
</protein>
<evidence type="ECO:0000256" key="4">
    <source>
        <dbReference type="ARBA" id="ARBA00022475"/>
    </source>
</evidence>
<evidence type="ECO:0000256" key="3">
    <source>
        <dbReference type="ARBA" id="ARBA00015087"/>
    </source>
</evidence>
<keyword evidence="4" id="KW-1003">Cell membrane</keyword>
<keyword evidence="6" id="KW-1133">Transmembrane helix</keyword>
<dbReference type="OrthoDB" id="426438at2759"/>
<evidence type="ECO:0000256" key="11">
    <source>
        <dbReference type="ARBA" id="ARBA00024803"/>
    </source>
</evidence>
<dbReference type="GO" id="GO:0032880">
    <property type="term" value="P:regulation of protein localization"/>
    <property type="evidence" value="ECO:0007669"/>
    <property type="project" value="TreeGrafter"/>
</dbReference>
<evidence type="ECO:0000256" key="5">
    <source>
        <dbReference type="ARBA" id="ARBA00022692"/>
    </source>
</evidence>
<dbReference type="InterPro" id="IPR019306">
    <property type="entry name" value="TMEM231"/>
</dbReference>
<keyword evidence="5 12" id="KW-0812">Transmembrane</keyword>
<dbReference type="AlphaFoldDB" id="A0A1Q9CFQ2"/>
<evidence type="ECO:0000256" key="10">
    <source>
        <dbReference type="ARBA" id="ARBA00023273"/>
    </source>
</evidence>
<keyword evidence="8" id="KW-0472">Membrane</keyword>
<dbReference type="OMA" id="FANELYV"/>